<evidence type="ECO:0000256" key="7">
    <source>
        <dbReference type="PROSITE-ProRule" id="PRU00076"/>
    </source>
</evidence>
<dbReference type="Proteomes" id="UP000596742">
    <property type="component" value="Unassembled WGS sequence"/>
</dbReference>
<comment type="caution">
    <text evidence="12">The sequence shown here is derived from an EMBL/GenBank/DDBJ whole genome shotgun (WGS) entry which is preliminary data.</text>
</comment>
<evidence type="ECO:0000256" key="5">
    <source>
        <dbReference type="ARBA" id="ARBA00023157"/>
    </source>
</evidence>
<dbReference type="SUPFAM" id="SSF57440">
    <property type="entry name" value="Kringle-like"/>
    <property type="match status" value="2"/>
</dbReference>
<dbReference type="PROSITE" id="PS00010">
    <property type="entry name" value="ASX_HYDROXYL"/>
    <property type="match status" value="3"/>
</dbReference>
<dbReference type="PRINTS" id="PR00018">
    <property type="entry name" value="KRINGLE"/>
</dbReference>
<feature type="domain" description="EGF-like" evidence="9">
    <location>
        <begin position="284"/>
        <end position="320"/>
    </location>
</feature>
<dbReference type="EMBL" id="UYJE01001395">
    <property type="protein sequence ID" value="VDI01817.1"/>
    <property type="molecule type" value="Genomic_DNA"/>
</dbReference>
<evidence type="ECO:0000256" key="2">
    <source>
        <dbReference type="ARBA" id="ARBA00022572"/>
    </source>
</evidence>
<dbReference type="SMART" id="SM00181">
    <property type="entry name" value="EGF"/>
    <property type="match status" value="3"/>
</dbReference>
<dbReference type="OrthoDB" id="283575at2759"/>
<evidence type="ECO:0000256" key="1">
    <source>
        <dbReference type="ARBA" id="ARBA00022536"/>
    </source>
</evidence>
<feature type="domain" description="Kringle" evidence="10">
    <location>
        <begin position="61"/>
        <end position="131"/>
    </location>
</feature>
<dbReference type="InterPro" id="IPR003598">
    <property type="entry name" value="Ig_sub2"/>
</dbReference>
<dbReference type="PROSITE" id="PS00022">
    <property type="entry name" value="EGF_1"/>
    <property type="match status" value="3"/>
</dbReference>
<feature type="domain" description="Ig-like" evidence="11">
    <location>
        <begin position="329"/>
        <end position="411"/>
    </location>
</feature>
<dbReference type="CDD" id="cd00054">
    <property type="entry name" value="EGF_CA"/>
    <property type="match status" value="3"/>
</dbReference>
<dbReference type="InterPro" id="IPR003599">
    <property type="entry name" value="Ig_sub"/>
</dbReference>
<protein>
    <submittedName>
        <fullName evidence="12">Uncharacterized protein</fullName>
    </submittedName>
</protein>
<evidence type="ECO:0000256" key="8">
    <source>
        <dbReference type="PROSITE-ProRule" id="PRU00121"/>
    </source>
</evidence>
<feature type="domain" description="Ig-like" evidence="11">
    <location>
        <begin position="422"/>
        <end position="497"/>
    </location>
</feature>
<dbReference type="Pfam" id="PF00008">
    <property type="entry name" value="EGF"/>
    <property type="match status" value="3"/>
</dbReference>
<evidence type="ECO:0000259" key="11">
    <source>
        <dbReference type="PROSITE" id="PS50835"/>
    </source>
</evidence>
<organism evidence="12 13">
    <name type="scientific">Mytilus galloprovincialis</name>
    <name type="common">Mediterranean mussel</name>
    <dbReference type="NCBI Taxonomy" id="29158"/>
    <lineage>
        <taxon>Eukaryota</taxon>
        <taxon>Metazoa</taxon>
        <taxon>Spiralia</taxon>
        <taxon>Lophotrochozoa</taxon>
        <taxon>Mollusca</taxon>
        <taxon>Bivalvia</taxon>
        <taxon>Autobranchia</taxon>
        <taxon>Pteriomorphia</taxon>
        <taxon>Mytilida</taxon>
        <taxon>Mytiloidea</taxon>
        <taxon>Mytilidae</taxon>
        <taxon>Mytilinae</taxon>
        <taxon>Mytilus</taxon>
    </lineage>
</organism>
<dbReference type="Gene3D" id="2.60.40.10">
    <property type="entry name" value="Immunoglobulins"/>
    <property type="match status" value="2"/>
</dbReference>
<dbReference type="InterPro" id="IPR013806">
    <property type="entry name" value="Kringle-like"/>
</dbReference>
<evidence type="ECO:0000256" key="6">
    <source>
        <dbReference type="ARBA" id="ARBA00023180"/>
    </source>
</evidence>
<dbReference type="SUPFAM" id="SSF48726">
    <property type="entry name" value="Immunoglobulin"/>
    <property type="match status" value="2"/>
</dbReference>
<dbReference type="InterPro" id="IPR036179">
    <property type="entry name" value="Ig-like_dom_sf"/>
</dbReference>
<evidence type="ECO:0000313" key="12">
    <source>
        <dbReference type="EMBL" id="VDI01817.1"/>
    </source>
</evidence>
<feature type="disulfide bond" evidence="8">
    <location>
        <begin position="103"/>
        <end position="126"/>
    </location>
</feature>
<dbReference type="PANTHER" id="PTHR12916:SF4">
    <property type="entry name" value="UNINFLATABLE, ISOFORM C"/>
    <property type="match status" value="1"/>
</dbReference>
<dbReference type="FunFam" id="2.10.25.10:FF:000004">
    <property type="entry name" value="Neurogenic locus notch 1"/>
    <property type="match status" value="1"/>
</dbReference>
<feature type="disulfide bond" evidence="7">
    <location>
        <begin position="310"/>
        <end position="319"/>
    </location>
</feature>
<sequence length="530" mass="58248">MSVQVLINTCPSGYVQSYSHCSFLELCCYPDHYTSPGTGTETGAATGTGSHQTRSGDKYCYSRHNNGSTYSGTVNNAKGSHTCLNWKTVNSPYIPFHENHNFCRNPNGFAKPWCYTHSTTYDFHYCDIPVCDIDCYNSNSSGSTYIGMKNTTMSGQTCLNWKSVDSPFVSFHENLNFCRNPNSFLMKPWCYTDANRYRFEFCNVPLCDLNECASNPCHNNGTCHDSANSYTCSCKAGYTGINCETNIDRCASDPCLYGGVCHDKVNSYTCVCPSGFTGVNCENELDECLSSPCQNKGTCINKFNGYQCLCRKGDSGPNCQLRSEVSVSPIIIIPTDKTLKEGTPLAEISCFAEGIPTPDIKWRAVNANLHGNTKQIAHYLIIQNVTVADGGYYMCIATNRVGTDIKAVHIHVIAKHTLHVAPVVMAPSEVTVFYYTEAKLVCNVTGYPTPAVKWLYNHEDYNATGDTLVISTVTNATIGLYTCIATNDAGASQANIILKFTYGKKVCINKGKSHMNKVISPNKSMNATRT</sequence>
<evidence type="ECO:0000313" key="13">
    <source>
        <dbReference type="Proteomes" id="UP000596742"/>
    </source>
</evidence>
<dbReference type="SMART" id="SM00130">
    <property type="entry name" value="KR"/>
    <property type="match status" value="2"/>
</dbReference>
<keyword evidence="1 7" id="KW-0245">EGF-like domain</keyword>
<feature type="domain" description="EGF-like" evidence="9">
    <location>
        <begin position="246"/>
        <end position="282"/>
    </location>
</feature>
<dbReference type="InterPro" id="IPR000742">
    <property type="entry name" value="EGF"/>
</dbReference>
<dbReference type="SMART" id="SM00408">
    <property type="entry name" value="IGc2"/>
    <property type="match status" value="2"/>
</dbReference>
<accession>A0A8B6C8N6</accession>
<dbReference type="Gene3D" id="2.10.25.10">
    <property type="entry name" value="Laminin"/>
    <property type="match status" value="3"/>
</dbReference>
<gene>
    <name evidence="12" type="ORF">MGAL_10B064218</name>
</gene>
<dbReference type="FunFam" id="2.10.25.10:FF:000122">
    <property type="entry name" value="Protein crumbs homolog 2"/>
    <property type="match status" value="2"/>
</dbReference>
<reference evidence="12" key="1">
    <citation type="submission" date="2018-11" db="EMBL/GenBank/DDBJ databases">
        <authorList>
            <person name="Alioto T."/>
            <person name="Alioto T."/>
        </authorList>
    </citation>
    <scope>NUCLEOTIDE SEQUENCE</scope>
</reference>
<dbReference type="GO" id="GO:0005509">
    <property type="term" value="F:calcium ion binding"/>
    <property type="evidence" value="ECO:0007669"/>
    <property type="project" value="InterPro"/>
</dbReference>
<dbReference type="InterPro" id="IPR000001">
    <property type="entry name" value="Kringle"/>
</dbReference>
<keyword evidence="4" id="KW-0677">Repeat</keyword>
<feature type="disulfide bond" evidence="7">
    <location>
        <begin position="272"/>
        <end position="281"/>
    </location>
</feature>
<dbReference type="InterPro" id="IPR001881">
    <property type="entry name" value="EGF-like_Ca-bd_dom"/>
</dbReference>
<feature type="domain" description="EGF-like" evidence="9">
    <location>
        <begin position="208"/>
        <end position="244"/>
    </location>
</feature>
<dbReference type="PROSITE" id="PS50070">
    <property type="entry name" value="KRINGLE_2"/>
    <property type="match status" value="2"/>
</dbReference>
<dbReference type="InterPro" id="IPR007110">
    <property type="entry name" value="Ig-like_dom"/>
</dbReference>
<dbReference type="InterPro" id="IPR038178">
    <property type="entry name" value="Kringle_sf"/>
</dbReference>
<comment type="caution">
    <text evidence="7">Lacks conserved residue(s) required for the propagation of feature annotation.</text>
</comment>
<dbReference type="GO" id="GO:0003008">
    <property type="term" value="P:system process"/>
    <property type="evidence" value="ECO:0007669"/>
    <property type="project" value="UniProtKB-ARBA"/>
</dbReference>
<dbReference type="PROSITE" id="PS01187">
    <property type="entry name" value="EGF_CA"/>
    <property type="match status" value="1"/>
</dbReference>
<feature type="domain" description="Kringle" evidence="10">
    <location>
        <begin position="134"/>
        <end position="207"/>
    </location>
</feature>
<dbReference type="InterPro" id="IPR000152">
    <property type="entry name" value="EGF-type_Asp/Asn_hydroxyl_site"/>
</dbReference>
<evidence type="ECO:0000259" key="10">
    <source>
        <dbReference type="PROSITE" id="PS50070"/>
    </source>
</evidence>
<keyword evidence="3" id="KW-0732">Signal</keyword>
<name>A0A8B6C8N6_MYTGA</name>
<dbReference type="Pfam" id="PF00051">
    <property type="entry name" value="Kringle"/>
    <property type="match status" value="2"/>
</dbReference>
<keyword evidence="5 7" id="KW-1015">Disulfide bond</keyword>
<dbReference type="Pfam" id="PF13927">
    <property type="entry name" value="Ig_3"/>
    <property type="match status" value="2"/>
</dbReference>
<dbReference type="AlphaFoldDB" id="A0A8B6C8N6"/>
<keyword evidence="2 8" id="KW-0420">Kringle</keyword>
<keyword evidence="6" id="KW-0325">Glycoprotein</keyword>
<proteinExistence type="predicted"/>
<dbReference type="SUPFAM" id="SSF57196">
    <property type="entry name" value="EGF/Laminin"/>
    <property type="match status" value="3"/>
</dbReference>
<dbReference type="PANTHER" id="PTHR12916">
    <property type="entry name" value="CYTOCHROME C OXIDASE POLYPEPTIDE VIC-2"/>
    <property type="match status" value="1"/>
</dbReference>
<dbReference type="InterPro" id="IPR018056">
    <property type="entry name" value="Kringle_CS"/>
</dbReference>
<evidence type="ECO:0000259" key="9">
    <source>
        <dbReference type="PROSITE" id="PS50026"/>
    </source>
</evidence>
<dbReference type="PROSITE" id="PS01186">
    <property type="entry name" value="EGF_2"/>
    <property type="match status" value="2"/>
</dbReference>
<dbReference type="PROSITE" id="PS50835">
    <property type="entry name" value="IG_LIKE"/>
    <property type="match status" value="2"/>
</dbReference>
<dbReference type="Gene3D" id="2.40.20.10">
    <property type="entry name" value="Plasminogen Kringle 4"/>
    <property type="match status" value="2"/>
</dbReference>
<evidence type="ECO:0000256" key="3">
    <source>
        <dbReference type="ARBA" id="ARBA00022729"/>
    </source>
</evidence>
<dbReference type="PRINTS" id="PR00010">
    <property type="entry name" value="EGFBLOOD"/>
</dbReference>
<dbReference type="InterPro" id="IPR013783">
    <property type="entry name" value="Ig-like_fold"/>
</dbReference>
<dbReference type="InterPro" id="IPR018097">
    <property type="entry name" value="EGF_Ca-bd_CS"/>
</dbReference>
<dbReference type="SMART" id="SM00409">
    <property type="entry name" value="IG"/>
    <property type="match status" value="2"/>
</dbReference>
<keyword evidence="13" id="KW-1185">Reference proteome</keyword>
<dbReference type="PROSITE" id="PS50026">
    <property type="entry name" value="EGF_3"/>
    <property type="match status" value="3"/>
</dbReference>
<feature type="disulfide bond" evidence="7">
    <location>
        <begin position="234"/>
        <end position="243"/>
    </location>
</feature>
<evidence type="ECO:0000256" key="4">
    <source>
        <dbReference type="ARBA" id="ARBA00022737"/>
    </source>
</evidence>
<dbReference type="GO" id="GO:0051240">
    <property type="term" value="P:positive regulation of multicellular organismal process"/>
    <property type="evidence" value="ECO:0007669"/>
    <property type="project" value="UniProtKB-ARBA"/>
</dbReference>
<dbReference type="PROSITE" id="PS00021">
    <property type="entry name" value="KRINGLE_1"/>
    <property type="match status" value="2"/>
</dbReference>
<dbReference type="SMART" id="SM00179">
    <property type="entry name" value="EGF_CA"/>
    <property type="match status" value="3"/>
</dbReference>